<dbReference type="EMBL" id="JASCZI010061772">
    <property type="protein sequence ID" value="MED6139472.1"/>
    <property type="molecule type" value="Genomic_DNA"/>
</dbReference>
<name>A0ABU6SSS8_9FABA</name>
<organism evidence="2 3">
    <name type="scientific">Stylosanthes scabra</name>
    <dbReference type="NCBI Taxonomy" id="79078"/>
    <lineage>
        <taxon>Eukaryota</taxon>
        <taxon>Viridiplantae</taxon>
        <taxon>Streptophyta</taxon>
        <taxon>Embryophyta</taxon>
        <taxon>Tracheophyta</taxon>
        <taxon>Spermatophyta</taxon>
        <taxon>Magnoliopsida</taxon>
        <taxon>eudicotyledons</taxon>
        <taxon>Gunneridae</taxon>
        <taxon>Pentapetalae</taxon>
        <taxon>rosids</taxon>
        <taxon>fabids</taxon>
        <taxon>Fabales</taxon>
        <taxon>Fabaceae</taxon>
        <taxon>Papilionoideae</taxon>
        <taxon>50 kb inversion clade</taxon>
        <taxon>dalbergioids sensu lato</taxon>
        <taxon>Dalbergieae</taxon>
        <taxon>Pterocarpus clade</taxon>
        <taxon>Stylosanthes</taxon>
    </lineage>
</organism>
<gene>
    <name evidence="2" type="ORF">PIB30_084180</name>
</gene>
<evidence type="ECO:0000313" key="2">
    <source>
        <dbReference type="EMBL" id="MED6139472.1"/>
    </source>
</evidence>
<dbReference type="Proteomes" id="UP001341840">
    <property type="component" value="Unassembled WGS sequence"/>
</dbReference>
<evidence type="ECO:0000256" key="1">
    <source>
        <dbReference type="SAM" id="MobiDB-lite"/>
    </source>
</evidence>
<keyword evidence="3" id="KW-1185">Reference proteome</keyword>
<reference evidence="2 3" key="1">
    <citation type="journal article" date="2023" name="Plants (Basel)">
        <title>Bridging the Gap: Combining Genomics and Transcriptomics Approaches to Understand Stylosanthes scabra, an Orphan Legume from the Brazilian Caatinga.</title>
        <authorList>
            <person name="Ferreira-Neto J.R.C."/>
            <person name="da Silva M.D."/>
            <person name="Binneck E."/>
            <person name="de Melo N.F."/>
            <person name="da Silva R.H."/>
            <person name="de Melo A.L.T.M."/>
            <person name="Pandolfi V."/>
            <person name="Bustamante F.O."/>
            <person name="Brasileiro-Vidal A.C."/>
            <person name="Benko-Iseppon A.M."/>
        </authorList>
    </citation>
    <scope>NUCLEOTIDE SEQUENCE [LARGE SCALE GENOMIC DNA]</scope>
    <source>
        <tissue evidence="2">Leaves</tissue>
    </source>
</reference>
<proteinExistence type="predicted"/>
<comment type="caution">
    <text evidence="2">The sequence shown here is derived from an EMBL/GenBank/DDBJ whole genome shotgun (WGS) entry which is preliminary data.</text>
</comment>
<accession>A0ABU6SSS8</accession>
<feature type="region of interest" description="Disordered" evidence="1">
    <location>
        <begin position="63"/>
        <end position="90"/>
    </location>
</feature>
<sequence>MEVETVNALMTQLGTINKKLEKLEAVVVSTQNSCGLCGGPHENHNCSLLQDDQCAAAQVNYVGNQPRPPHNDPHSNTYNPGWKNHPTSVGEAIKDSKGNGIITTLKNNPHALHLNLLQSNRIILKKP</sequence>
<evidence type="ECO:0000313" key="3">
    <source>
        <dbReference type="Proteomes" id="UP001341840"/>
    </source>
</evidence>
<protein>
    <submittedName>
        <fullName evidence="2">Uncharacterized protein</fullName>
    </submittedName>
</protein>